<evidence type="ECO:0000313" key="3">
    <source>
        <dbReference type="Proteomes" id="UP000236723"/>
    </source>
</evidence>
<accession>A0A1H6A9M9</accession>
<evidence type="ECO:0000256" key="1">
    <source>
        <dbReference type="SAM" id="MobiDB-lite"/>
    </source>
</evidence>
<feature type="region of interest" description="Disordered" evidence="1">
    <location>
        <begin position="1"/>
        <end position="22"/>
    </location>
</feature>
<organism evidence="2 3">
    <name type="scientific">Thermomonospora echinospora</name>
    <dbReference type="NCBI Taxonomy" id="1992"/>
    <lineage>
        <taxon>Bacteria</taxon>
        <taxon>Bacillati</taxon>
        <taxon>Actinomycetota</taxon>
        <taxon>Actinomycetes</taxon>
        <taxon>Streptosporangiales</taxon>
        <taxon>Thermomonosporaceae</taxon>
        <taxon>Thermomonospora</taxon>
    </lineage>
</organism>
<feature type="region of interest" description="Disordered" evidence="1">
    <location>
        <begin position="90"/>
        <end position="118"/>
    </location>
</feature>
<sequence length="118" mass="13484">MADRPADRTPGALTGPGATRPTQDHIHQWFELTYANYLVLPRAVLQSAPDTWQAQFVALLRELDEMYEHLDWPSYRVNAVDDNGRFIKDPIPHYRRGRTYIPPKPSAPNPDSEEDGRG</sequence>
<dbReference type="OrthoDB" id="6045594at2"/>
<dbReference type="RefSeq" id="WP_103938232.1">
    <property type="nucleotide sequence ID" value="NZ_FNVO01000005.1"/>
</dbReference>
<dbReference type="AlphaFoldDB" id="A0A1H6A9M9"/>
<proteinExistence type="predicted"/>
<reference evidence="3" key="1">
    <citation type="submission" date="2016-10" db="EMBL/GenBank/DDBJ databases">
        <authorList>
            <person name="Varghese N."/>
            <person name="Submissions S."/>
        </authorList>
    </citation>
    <scope>NUCLEOTIDE SEQUENCE [LARGE SCALE GENOMIC DNA]</scope>
    <source>
        <strain evidence="3">DSM 43163</strain>
    </source>
</reference>
<keyword evidence="3" id="KW-1185">Reference proteome</keyword>
<dbReference type="Proteomes" id="UP000236723">
    <property type="component" value="Unassembled WGS sequence"/>
</dbReference>
<gene>
    <name evidence="2" type="ORF">SAMN04489712_105252</name>
</gene>
<protein>
    <submittedName>
        <fullName evidence="2">Uncharacterized protein</fullName>
    </submittedName>
</protein>
<evidence type="ECO:0000313" key="2">
    <source>
        <dbReference type="EMBL" id="SEG44446.1"/>
    </source>
</evidence>
<dbReference type="EMBL" id="FNVO01000005">
    <property type="protein sequence ID" value="SEG44446.1"/>
    <property type="molecule type" value="Genomic_DNA"/>
</dbReference>
<name>A0A1H6A9M9_9ACTN</name>